<feature type="compositionally biased region" description="Polar residues" evidence="1">
    <location>
        <begin position="63"/>
        <end position="74"/>
    </location>
</feature>
<name>A0A940S1E1_9ACTN</name>
<evidence type="ECO:0000256" key="1">
    <source>
        <dbReference type="SAM" id="MobiDB-lite"/>
    </source>
</evidence>
<feature type="compositionally biased region" description="Basic and acidic residues" evidence="1">
    <location>
        <begin position="93"/>
        <end position="118"/>
    </location>
</feature>
<feature type="non-terminal residue" evidence="2">
    <location>
        <position position="1"/>
    </location>
</feature>
<evidence type="ECO:0000313" key="2">
    <source>
        <dbReference type="EMBL" id="MBP0461874.1"/>
    </source>
</evidence>
<proteinExistence type="predicted"/>
<dbReference type="EMBL" id="JAGIQL010000244">
    <property type="protein sequence ID" value="MBP0461874.1"/>
    <property type="molecule type" value="Genomic_DNA"/>
</dbReference>
<comment type="caution">
    <text evidence="2">The sequence shown here is derived from an EMBL/GenBank/DDBJ whole genome shotgun (WGS) entry which is preliminary data.</text>
</comment>
<evidence type="ECO:0008006" key="4">
    <source>
        <dbReference type="Google" id="ProtNLM"/>
    </source>
</evidence>
<reference evidence="2" key="1">
    <citation type="submission" date="2021-03" db="EMBL/GenBank/DDBJ databases">
        <title>Whole genome sequence of Streptomyces bomunensis MMS17-BM035.</title>
        <authorList>
            <person name="Lee J.H."/>
        </authorList>
    </citation>
    <scope>NUCLEOTIDE SEQUENCE</scope>
    <source>
        <strain evidence="2">MMS17-BM035</strain>
    </source>
</reference>
<gene>
    <name evidence="2" type="ORF">JFN87_31115</name>
</gene>
<feature type="region of interest" description="Disordered" evidence="1">
    <location>
        <begin position="1"/>
        <end position="25"/>
    </location>
</feature>
<dbReference type="RefSeq" id="WP_209345550.1">
    <property type="nucleotide sequence ID" value="NZ_JAGIQL010000244.1"/>
</dbReference>
<dbReference type="Proteomes" id="UP000670475">
    <property type="component" value="Unassembled WGS sequence"/>
</dbReference>
<feature type="region of interest" description="Disordered" evidence="1">
    <location>
        <begin position="40"/>
        <end position="118"/>
    </location>
</feature>
<organism evidence="2 3">
    <name type="scientific">Streptomyces montanisoli</name>
    <dbReference type="NCBI Taxonomy" id="2798581"/>
    <lineage>
        <taxon>Bacteria</taxon>
        <taxon>Bacillati</taxon>
        <taxon>Actinomycetota</taxon>
        <taxon>Actinomycetes</taxon>
        <taxon>Kitasatosporales</taxon>
        <taxon>Streptomycetaceae</taxon>
        <taxon>Streptomyces</taxon>
    </lineage>
</organism>
<evidence type="ECO:0000313" key="3">
    <source>
        <dbReference type="Proteomes" id="UP000670475"/>
    </source>
</evidence>
<feature type="compositionally biased region" description="Low complexity" evidence="1">
    <location>
        <begin position="1"/>
        <end position="17"/>
    </location>
</feature>
<sequence>RTTAGPGLAARPAAPAGSVNAPVRMTAAPAQPPVALPVQRNMMAKQAPPATEQAVSSPFALPTTVTSQAAQPSGLSGFELARQQQPAQPRRRATSERKVKAAEAAAKADRSVRTTDDFEPTKLTDRQVDELLHRLIGPLTRLLRTEFRLDRERVGRLRDPRR</sequence>
<dbReference type="AlphaFoldDB" id="A0A940S1E1"/>
<protein>
    <recommendedName>
        <fullName evidence="4">Extensin</fullName>
    </recommendedName>
</protein>
<accession>A0A940S1E1</accession>
<keyword evidence="3" id="KW-1185">Reference proteome</keyword>